<evidence type="ECO:0000256" key="1">
    <source>
        <dbReference type="ARBA" id="ARBA00004141"/>
    </source>
</evidence>
<evidence type="ECO:0000256" key="3">
    <source>
        <dbReference type="ARBA" id="ARBA00022989"/>
    </source>
</evidence>
<dbReference type="InterPro" id="IPR020846">
    <property type="entry name" value="MFS_dom"/>
</dbReference>
<feature type="transmembrane region" description="Helical" evidence="6">
    <location>
        <begin position="281"/>
        <end position="297"/>
    </location>
</feature>
<evidence type="ECO:0000313" key="9">
    <source>
        <dbReference type="Proteomes" id="UP000597762"/>
    </source>
</evidence>
<dbReference type="CDD" id="cd17317">
    <property type="entry name" value="MFS_SLC22"/>
    <property type="match status" value="1"/>
</dbReference>
<evidence type="ECO:0000313" key="8">
    <source>
        <dbReference type="EMBL" id="CAE1291876.1"/>
    </source>
</evidence>
<evidence type="ECO:0000256" key="2">
    <source>
        <dbReference type="ARBA" id="ARBA00022692"/>
    </source>
</evidence>
<dbReference type="PROSITE" id="PS00216">
    <property type="entry name" value="SUGAR_TRANSPORT_1"/>
    <property type="match status" value="1"/>
</dbReference>
<proteinExistence type="predicted"/>
<dbReference type="EMBL" id="CAHIKZ030002773">
    <property type="protein sequence ID" value="CAE1291876.1"/>
    <property type="molecule type" value="Genomic_DNA"/>
</dbReference>
<feature type="region of interest" description="Disordered" evidence="5">
    <location>
        <begin position="466"/>
        <end position="511"/>
    </location>
</feature>
<feature type="transmembrane region" description="Helical" evidence="6">
    <location>
        <begin position="109"/>
        <end position="124"/>
    </location>
</feature>
<dbReference type="InterPro" id="IPR005828">
    <property type="entry name" value="MFS_sugar_transport-like"/>
</dbReference>
<sequence length="511" mass="57635">MDFQCSFFNHSQNAADNSSSSMLYSFKQDDLAKNFTSEQTNLSFCDNCCDHKCFDIIYSTELTSVVSEWNLICDKDFVTNFLNTVTMVGLFFGGFVAGQLSDQYGRKKVLYSSFILLLVFQLISGMVNSWQIYCVCRFFIGTLISSTLVANFVLPMEYSIPKWRTFIGCIGFWPAGFFVVAFLGYFIQNWRYLTISTACVSIPFLVTWWFLTESPRWLFVHGHKEDAKKILKKIEECNKAPPTHLIKMNRIIQEGQEKKLQQKKYSYCHLFSTLEMCKKTLILNYGWFICCSVYYGLVFSTKNLSGNPYLNIFLSGVVELPAFFLVLAINNSFGRKKTIILLIGVAGITSFSMYFLHISGKNEAYPKVQVVLSMLAKFGVAGGWAALMIFSAELFPTVVRSLGVASCAMSARVGAITAIQIIKLDEISKQVPFVIFGSECLLFAALLLCLPETAGMPLGDRLESAEREFPNSPLNEAAENERMNQNQEEEKDETQTSCLDKIEMNQDGCSA</sequence>
<keyword evidence="9" id="KW-1185">Reference proteome</keyword>
<dbReference type="AlphaFoldDB" id="A0A812D8Q0"/>
<dbReference type="GO" id="GO:0016020">
    <property type="term" value="C:membrane"/>
    <property type="evidence" value="ECO:0007669"/>
    <property type="project" value="UniProtKB-SubCell"/>
</dbReference>
<dbReference type="InterPro" id="IPR036259">
    <property type="entry name" value="MFS_trans_sf"/>
</dbReference>
<feature type="transmembrane region" description="Helical" evidence="6">
    <location>
        <begin position="339"/>
        <end position="358"/>
    </location>
</feature>
<feature type="transmembrane region" description="Helical" evidence="6">
    <location>
        <begin position="309"/>
        <end position="327"/>
    </location>
</feature>
<keyword evidence="3 6" id="KW-1133">Transmembrane helix</keyword>
<evidence type="ECO:0000256" key="4">
    <source>
        <dbReference type="ARBA" id="ARBA00023136"/>
    </source>
</evidence>
<organism evidence="8 9">
    <name type="scientific">Acanthosepion pharaonis</name>
    <name type="common">Pharaoh cuttlefish</name>
    <name type="synonym">Sepia pharaonis</name>
    <dbReference type="NCBI Taxonomy" id="158019"/>
    <lineage>
        <taxon>Eukaryota</taxon>
        <taxon>Metazoa</taxon>
        <taxon>Spiralia</taxon>
        <taxon>Lophotrochozoa</taxon>
        <taxon>Mollusca</taxon>
        <taxon>Cephalopoda</taxon>
        <taxon>Coleoidea</taxon>
        <taxon>Decapodiformes</taxon>
        <taxon>Sepiida</taxon>
        <taxon>Sepiina</taxon>
        <taxon>Sepiidae</taxon>
        <taxon>Acanthosepion</taxon>
    </lineage>
</organism>
<gene>
    <name evidence="8" type="ORF">SPHA_48964</name>
</gene>
<evidence type="ECO:0000259" key="7">
    <source>
        <dbReference type="PROSITE" id="PS50850"/>
    </source>
</evidence>
<feature type="transmembrane region" description="Helical" evidence="6">
    <location>
        <begin position="166"/>
        <end position="187"/>
    </location>
</feature>
<dbReference type="PROSITE" id="PS50850">
    <property type="entry name" value="MFS"/>
    <property type="match status" value="1"/>
</dbReference>
<accession>A0A812D8Q0</accession>
<dbReference type="Proteomes" id="UP000597762">
    <property type="component" value="Unassembled WGS sequence"/>
</dbReference>
<feature type="transmembrane region" description="Helical" evidence="6">
    <location>
        <begin position="370"/>
        <end position="390"/>
    </location>
</feature>
<dbReference type="Gene3D" id="1.20.1250.20">
    <property type="entry name" value="MFS general substrate transporter like domains"/>
    <property type="match status" value="1"/>
</dbReference>
<dbReference type="PANTHER" id="PTHR24064">
    <property type="entry name" value="SOLUTE CARRIER FAMILY 22 MEMBER"/>
    <property type="match status" value="1"/>
</dbReference>
<reference evidence="8" key="1">
    <citation type="submission" date="2021-01" db="EMBL/GenBank/DDBJ databases">
        <authorList>
            <person name="Li R."/>
            <person name="Bekaert M."/>
        </authorList>
    </citation>
    <scope>NUCLEOTIDE SEQUENCE</scope>
    <source>
        <strain evidence="8">Farmed</strain>
    </source>
</reference>
<comment type="caution">
    <text evidence="8">The sequence shown here is derived from an EMBL/GenBank/DDBJ whole genome shotgun (WGS) entry which is preliminary data.</text>
</comment>
<feature type="transmembrane region" description="Helical" evidence="6">
    <location>
        <begin position="130"/>
        <end position="154"/>
    </location>
</feature>
<dbReference type="OrthoDB" id="3936150at2759"/>
<dbReference type="SUPFAM" id="SSF103473">
    <property type="entry name" value="MFS general substrate transporter"/>
    <property type="match status" value="1"/>
</dbReference>
<dbReference type="InterPro" id="IPR005829">
    <property type="entry name" value="Sugar_transporter_CS"/>
</dbReference>
<keyword evidence="2 6" id="KW-0812">Transmembrane</keyword>
<dbReference type="Pfam" id="PF00083">
    <property type="entry name" value="Sugar_tr"/>
    <property type="match status" value="1"/>
</dbReference>
<feature type="domain" description="Major facilitator superfamily (MFS) profile" evidence="7">
    <location>
        <begin position="1"/>
        <end position="455"/>
    </location>
</feature>
<evidence type="ECO:0000256" key="6">
    <source>
        <dbReference type="SAM" id="Phobius"/>
    </source>
</evidence>
<comment type="subcellular location">
    <subcellularLocation>
        <location evidence="1">Membrane</location>
        <topology evidence="1">Multi-pass membrane protein</topology>
    </subcellularLocation>
</comment>
<dbReference type="GO" id="GO:0022857">
    <property type="term" value="F:transmembrane transporter activity"/>
    <property type="evidence" value="ECO:0007669"/>
    <property type="project" value="InterPro"/>
</dbReference>
<feature type="transmembrane region" description="Helical" evidence="6">
    <location>
        <begin position="77"/>
        <end position="97"/>
    </location>
</feature>
<evidence type="ECO:0000256" key="5">
    <source>
        <dbReference type="SAM" id="MobiDB-lite"/>
    </source>
</evidence>
<protein>
    <submittedName>
        <fullName evidence="8">SLC22A4_5</fullName>
    </submittedName>
</protein>
<keyword evidence="4 6" id="KW-0472">Membrane</keyword>
<name>A0A812D8Q0_ACAPH</name>
<feature type="transmembrane region" description="Helical" evidence="6">
    <location>
        <begin position="193"/>
        <end position="211"/>
    </location>
</feature>